<feature type="region of interest" description="Disordered" evidence="11">
    <location>
        <begin position="1"/>
        <end position="45"/>
    </location>
</feature>
<evidence type="ECO:0000256" key="7">
    <source>
        <dbReference type="ARBA" id="ARBA00022833"/>
    </source>
</evidence>
<keyword evidence="14" id="KW-1185">Reference proteome</keyword>
<evidence type="ECO:0000256" key="1">
    <source>
        <dbReference type="ARBA" id="ARBA00004167"/>
    </source>
</evidence>
<evidence type="ECO:0000256" key="5">
    <source>
        <dbReference type="ARBA" id="ARBA00022723"/>
    </source>
</evidence>
<keyword evidence="8" id="KW-1133">Transmembrane helix</keyword>
<dbReference type="GO" id="GO:0016567">
    <property type="term" value="P:protein ubiquitination"/>
    <property type="evidence" value="ECO:0007669"/>
    <property type="project" value="InterPro"/>
</dbReference>
<protein>
    <recommendedName>
        <fullName evidence="12">RING-type domain-containing protein</fullName>
    </recommendedName>
</protein>
<dbReference type="PANTHER" id="PTHR46913">
    <property type="entry name" value="RING-H2 FINGER PROTEIN ATL16"/>
    <property type="match status" value="1"/>
</dbReference>
<dbReference type="GO" id="GO:0016740">
    <property type="term" value="F:transferase activity"/>
    <property type="evidence" value="ECO:0007669"/>
    <property type="project" value="UniProtKB-KW"/>
</dbReference>
<dbReference type="Pfam" id="PF13639">
    <property type="entry name" value="zf-RING_2"/>
    <property type="match status" value="1"/>
</dbReference>
<sequence length="502" mass="55586">MEQRNRPIIGHHTTSSSSSSSSTTTDTDTANLSSSSSNGNNGRSLGRIEIQIEHTSRMESDSTGANSSPHITFNYPFLMRRDLSQASLPSSMQRNRIAERERNYYRQYYLRRYRPGSSSSSSNDSSSATTASAAAAAVESSSATTVASTTPPTSTLTNARPIEFETTVYRPNLSRIASQIVLSPIQVTFPATPTLPLVVSTSADNVQNNRRNMNVSSNAQDVTISTLPPSSATSTSTANQTEILTTSGDIVRNVFERLHGTALQLNRDGHWFNLQNGLTKQEINRHTISYEYKPKKRKRMKRIVDNNNNNNNGGGGSGECSRSFNSQQNQTSESEVCSICLDHFCINITVRRLPCLHVFHIKCIDKWLKQNKKCPICRISIAIDYEKMFSSLNSGISIEQCLNQQESSLGSNIASFLQELTDLQQLVYDLPTNNGMARHSLFNYGQISSNNDNNNNNNNNNSRNNNDQQQQTASINNNNVVDGGMVNDNNNNNIINDNNRNI</sequence>
<feature type="region of interest" description="Disordered" evidence="11">
    <location>
        <begin position="304"/>
        <end position="325"/>
    </location>
</feature>
<comment type="subcellular location">
    <subcellularLocation>
        <location evidence="1">Membrane</location>
        <topology evidence="1">Single-pass membrane protein</topology>
    </subcellularLocation>
</comment>
<evidence type="ECO:0000256" key="2">
    <source>
        <dbReference type="ARBA" id="ARBA00004906"/>
    </source>
</evidence>
<evidence type="ECO:0000256" key="4">
    <source>
        <dbReference type="ARBA" id="ARBA00022692"/>
    </source>
</evidence>
<keyword evidence="4" id="KW-0812">Transmembrane</keyword>
<name>A0A922I3H7_DERFA</name>
<dbReference type="EMBL" id="ASGP02000003">
    <property type="protein sequence ID" value="KAH9517952.1"/>
    <property type="molecule type" value="Genomic_DNA"/>
</dbReference>
<gene>
    <name evidence="13" type="ORF">DERF_008565</name>
</gene>
<dbReference type="SMART" id="SM00184">
    <property type="entry name" value="RING"/>
    <property type="match status" value="1"/>
</dbReference>
<keyword evidence="5" id="KW-0479">Metal-binding</keyword>
<evidence type="ECO:0000313" key="13">
    <source>
        <dbReference type="EMBL" id="KAH9517952.1"/>
    </source>
</evidence>
<dbReference type="InterPro" id="IPR013083">
    <property type="entry name" value="Znf_RING/FYVE/PHD"/>
</dbReference>
<dbReference type="GO" id="GO:0016020">
    <property type="term" value="C:membrane"/>
    <property type="evidence" value="ECO:0007669"/>
    <property type="project" value="UniProtKB-SubCell"/>
</dbReference>
<evidence type="ECO:0000256" key="6">
    <source>
        <dbReference type="ARBA" id="ARBA00022771"/>
    </source>
</evidence>
<evidence type="ECO:0000313" key="14">
    <source>
        <dbReference type="Proteomes" id="UP000790347"/>
    </source>
</evidence>
<evidence type="ECO:0000256" key="9">
    <source>
        <dbReference type="ARBA" id="ARBA00023136"/>
    </source>
</evidence>
<keyword evidence="3" id="KW-0808">Transferase</keyword>
<dbReference type="AlphaFoldDB" id="A0A922I3H7"/>
<dbReference type="Proteomes" id="UP000790347">
    <property type="component" value="Unassembled WGS sequence"/>
</dbReference>
<dbReference type="PANTHER" id="PTHR46913:SF1">
    <property type="entry name" value="RING-H2 FINGER PROTEIN ATL16"/>
    <property type="match status" value="1"/>
</dbReference>
<comment type="caution">
    <text evidence="13">The sequence shown here is derived from an EMBL/GenBank/DDBJ whole genome shotgun (WGS) entry which is preliminary data.</text>
</comment>
<evidence type="ECO:0000256" key="3">
    <source>
        <dbReference type="ARBA" id="ARBA00022679"/>
    </source>
</evidence>
<evidence type="ECO:0000256" key="11">
    <source>
        <dbReference type="SAM" id="MobiDB-lite"/>
    </source>
</evidence>
<feature type="compositionally biased region" description="Low complexity" evidence="11">
    <location>
        <begin position="448"/>
        <end position="467"/>
    </location>
</feature>
<evidence type="ECO:0000256" key="10">
    <source>
        <dbReference type="PROSITE-ProRule" id="PRU00175"/>
    </source>
</evidence>
<feature type="region of interest" description="Disordered" evidence="11">
    <location>
        <begin position="444"/>
        <end position="502"/>
    </location>
</feature>
<keyword evidence="6 10" id="KW-0863">Zinc-finger</keyword>
<organism evidence="13 14">
    <name type="scientific">Dermatophagoides farinae</name>
    <name type="common">American house dust mite</name>
    <dbReference type="NCBI Taxonomy" id="6954"/>
    <lineage>
        <taxon>Eukaryota</taxon>
        <taxon>Metazoa</taxon>
        <taxon>Ecdysozoa</taxon>
        <taxon>Arthropoda</taxon>
        <taxon>Chelicerata</taxon>
        <taxon>Arachnida</taxon>
        <taxon>Acari</taxon>
        <taxon>Acariformes</taxon>
        <taxon>Sarcoptiformes</taxon>
        <taxon>Astigmata</taxon>
        <taxon>Psoroptidia</taxon>
        <taxon>Analgoidea</taxon>
        <taxon>Pyroglyphidae</taxon>
        <taxon>Dermatophagoidinae</taxon>
        <taxon>Dermatophagoides</taxon>
    </lineage>
</organism>
<dbReference type="InterPro" id="IPR001841">
    <property type="entry name" value="Znf_RING"/>
</dbReference>
<dbReference type="SUPFAM" id="SSF57850">
    <property type="entry name" value="RING/U-box"/>
    <property type="match status" value="1"/>
</dbReference>
<dbReference type="GO" id="GO:0008270">
    <property type="term" value="F:zinc ion binding"/>
    <property type="evidence" value="ECO:0007669"/>
    <property type="project" value="UniProtKB-KW"/>
</dbReference>
<keyword evidence="7" id="KW-0862">Zinc</keyword>
<comment type="pathway">
    <text evidence="2">Protein modification; protein ubiquitination.</text>
</comment>
<proteinExistence type="predicted"/>
<keyword evidence="9" id="KW-0472">Membrane</keyword>
<reference evidence="13" key="2">
    <citation type="journal article" date="2022" name="Res Sq">
        <title>Comparative Genomics Reveals Insights into the Divergent Evolution of Astigmatic Mites and Household Pest Adaptations.</title>
        <authorList>
            <person name="Xiong Q."/>
            <person name="Wan A.T.-Y."/>
            <person name="Liu X.-Y."/>
            <person name="Fung C.S.-H."/>
            <person name="Xiao X."/>
            <person name="Malainual N."/>
            <person name="Hou J."/>
            <person name="Wang L."/>
            <person name="Wang M."/>
            <person name="Yang K."/>
            <person name="Cui Y."/>
            <person name="Leung E."/>
            <person name="Nong W."/>
            <person name="Shin S.-K."/>
            <person name="Au S."/>
            <person name="Jeong K.Y."/>
            <person name="Chew F.T."/>
            <person name="Hui J."/>
            <person name="Leung T.F."/>
            <person name="Tungtrongchitr A."/>
            <person name="Zhong N."/>
            <person name="Liu Z."/>
            <person name="Tsui S."/>
        </authorList>
    </citation>
    <scope>NUCLEOTIDE SEQUENCE</scope>
    <source>
        <strain evidence="13">Derf</strain>
        <tissue evidence="13">Whole organism</tissue>
    </source>
</reference>
<evidence type="ECO:0000259" key="12">
    <source>
        <dbReference type="PROSITE" id="PS50089"/>
    </source>
</evidence>
<evidence type="ECO:0000256" key="8">
    <source>
        <dbReference type="ARBA" id="ARBA00022989"/>
    </source>
</evidence>
<feature type="region of interest" description="Disordered" evidence="11">
    <location>
        <begin position="138"/>
        <end position="159"/>
    </location>
</feature>
<reference evidence="13" key="1">
    <citation type="submission" date="2013-05" db="EMBL/GenBank/DDBJ databases">
        <authorList>
            <person name="Yim A.K.Y."/>
            <person name="Chan T.F."/>
            <person name="Ji K.M."/>
            <person name="Liu X.Y."/>
            <person name="Zhou J.W."/>
            <person name="Li R.Q."/>
            <person name="Yang K.Y."/>
            <person name="Li J."/>
            <person name="Li M."/>
            <person name="Law P.T.W."/>
            <person name="Wu Y.L."/>
            <person name="Cai Z.L."/>
            <person name="Qin H."/>
            <person name="Bao Y."/>
            <person name="Leung R.K.K."/>
            <person name="Ng P.K.S."/>
            <person name="Zou J."/>
            <person name="Zhong X.J."/>
            <person name="Ran P.X."/>
            <person name="Zhong N.S."/>
            <person name="Liu Z.G."/>
            <person name="Tsui S.K.W."/>
        </authorList>
    </citation>
    <scope>NUCLEOTIDE SEQUENCE</scope>
    <source>
        <strain evidence="13">Derf</strain>
        <tissue evidence="13">Whole organism</tissue>
    </source>
</reference>
<feature type="domain" description="RING-type" evidence="12">
    <location>
        <begin position="337"/>
        <end position="378"/>
    </location>
</feature>
<accession>A0A922I3H7</accession>
<dbReference type="Gene3D" id="3.30.40.10">
    <property type="entry name" value="Zinc/RING finger domain, C3HC4 (zinc finger)"/>
    <property type="match status" value="1"/>
</dbReference>
<dbReference type="InterPro" id="IPR044600">
    <property type="entry name" value="ATL1/ATL16-like"/>
</dbReference>
<feature type="compositionally biased region" description="Low complexity" evidence="11">
    <location>
        <begin position="475"/>
        <end position="502"/>
    </location>
</feature>
<feature type="compositionally biased region" description="Low complexity" evidence="11">
    <location>
        <begin position="13"/>
        <end position="38"/>
    </location>
</feature>
<dbReference type="PROSITE" id="PS50089">
    <property type="entry name" value="ZF_RING_2"/>
    <property type="match status" value="1"/>
</dbReference>